<dbReference type="Proteomes" id="UP001178507">
    <property type="component" value="Unassembled WGS sequence"/>
</dbReference>
<name>A0AA36HJL1_9DINO</name>
<accession>A0AA36HJL1</accession>
<evidence type="ECO:0000259" key="2">
    <source>
        <dbReference type="Pfam" id="PF09353"/>
    </source>
</evidence>
<feature type="domain" description="DUF1995" evidence="2">
    <location>
        <begin position="65"/>
        <end position="291"/>
    </location>
</feature>
<dbReference type="InterPro" id="IPR053021">
    <property type="entry name" value="Chloroplast_ADK"/>
</dbReference>
<organism evidence="3 4">
    <name type="scientific">Effrenium voratum</name>
    <dbReference type="NCBI Taxonomy" id="2562239"/>
    <lineage>
        <taxon>Eukaryota</taxon>
        <taxon>Sar</taxon>
        <taxon>Alveolata</taxon>
        <taxon>Dinophyceae</taxon>
        <taxon>Suessiales</taxon>
        <taxon>Symbiodiniaceae</taxon>
        <taxon>Effrenium</taxon>
    </lineage>
</organism>
<proteinExistence type="predicted"/>
<reference evidence="3" key="1">
    <citation type="submission" date="2023-08" db="EMBL/GenBank/DDBJ databases">
        <authorList>
            <person name="Chen Y."/>
            <person name="Shah S."/>
            <person name="Dougan E. K."/>
            <person name="Thang M."/>
            <person name="Chan C."/>
        </authorList>
    </citation>
    <scope>NUCLEOTIDE SEQUENCE</scope>
</reference>
<dbReference type="AlphaFoldDB" id="A0AA36HJL1"/>
<keyword evidence="1" id="KW-0732">Signal</keyword>
<evidence type="ECO:0000256" key="1">
    <source>
        <dbReference type="SAM" id="SignalP"/>
    </source>
</evidence>
<keyword evidence="4" id="KW-1185">Reference proteome</keyword>
<dbReference type="EMBL" id="CAUJNA010000007">
    <property type="protein sequence ID" value="CAJ1370287.1"/>
    <property type="molecule type" value="Genomic_DNA"/>
</dbReference>
<dbReference type="PANTHER" id="PTHR35509">
    <property type="entry name" value="DOMAIN PROTEIN, PUTATIVE (DUF1995)-RELATED"/>
    <property type="match status" value="1"/>
</dbReference>
<comment type="caution">
    <text evidence="3">The sequence shown here is derived from an EMBL/GenBank/DDBJ whole genome shotgun (WGS) entry which is preliminary data.</text>
</comment>
<gene>
    <name evidence="3" type="ORF">EVOR1521_LOCUS887</name>
</gene>
<dbReference type="Pfam" id="PF09353">
    <property type="entry name" value="DUF1995"/>
    <property type="match status" value="1"/>
</dbReference>
<feature type="chain" id="PRO_5041304928" description="DUF1995 domain-containing protein" evidence="1">
    <location>
        <begin position="23"/>
        <end position="315"/>
    </location>
</feature>
<feature type="signal peptide" evidence="1">
    <location>
        <begin position="1"/>
        <end position="22"/>
    </location>
</feature>
<sequence>MTRMGAVRALLLFAAVIGLCHRHSRFIDFALPLCGRSSQVDASVWWPTQRISSILRRSEETPSPPSSAKSMVQQAADSVMKAYADGISRQSVQLRLDIVCPPNRVIESGMEALLNAALPMAKAFTTFLGSPGGAPLKDVRISRFDGVGTTSGDVGTLLYRVSEDPKQDVAVVFLGGRKFVLQDDSDAFINGMKSRLVVMLNSEDSATTFRLENKGQEVSAGGNFGNDVEVLGKFCETFREETYYLRLLLLSDWPVLIFRAYPNPWEVYLEALDGDVVRLFGRSRKPRPEEILQEIAKYEEENGITNADKMAKIQR</sequence>
<dbReference type="InterPro" id="IPR018962">
    <property type="entry name" value="DUF1995"/>
</dbReference>
<evidence type="ECO:0000313" key="3">
    <source>
        <dbReference type="EMBL" id="CAJ1370287.1"/>
    </source>
</evidence>
<evidence type="ECO:0000313" key="4">
    <source>
        <dbReference type="Proteomes" id="UP001178507"/>
    </source>
</evidence>
<protein>
    <recommendedName>
        <fullName evidence="2">DUF1995 domain-containing protein</fullName>
    </recommendedName>
</protein>